<keyword evidence="2" id="KW-1185">Reference proteome</keyword>
<comment type="caution">
    <text evidence="1">The sequence shown here is derived from an EMBL/GenBank/DDBJ whole genome shotgun (WGS) entry which is preliminary data.</text>
</comment>
<protein>
    <submittedName>
        <fullName evidence="1">Uncharacterized protein</fullName>
    </submittedName>
</protein>
<gene>
    <name evidence="1" type="ORF">CAAU_0462</name>
</gene>
<organism evidence="1 2">
    <name type="scientific">Caloramator australicus RC3</name>
    <dbReference type="NCBI Taxonomy" id="857293"/>
    <lineage>
        <taxon>Bacteria</taxon>
        <taxon>Bacillati</taxon>
        <taxon>Bacillota</taxon>
        <taxon>Clostridia</taxon>
        <taxon>Eubacteriales</taxon>
        <taxon>Clostridiaceae</taxon>
        <taxon>Caloramator</taxon>
    </lineage>
</organism>
<dbReference type="STRING" id="857293.CAAU_0462"/>
<accession>G0V4S1</accession>
<reference evidence="1 2" key="1">
    <citation type="journal article" date="2011" name="J. Bacteriol.">
        <title>Draft genome sequence of Caloramator australicus strain RC3T, a thermoanaerobe from the Great Artesian Basin of Australia.</title>
        <authorList>
            <person name="Ogg C.D."/>
            <person name="Patel B.K.C."/>
        </authorList>
    </citation>
    <scope>NUCLEOTIDE SEQUENCE [LARGE SCALE GENOMIC DNA]</scope>
    <source>
        <strain evidence="1 2">RC3</strain>
    </source>
</reference>
<proteinExistence type="predicted"/>
<name>G0V4S1_9CLOT</name>
<dbReference type="AlphaFoldDB" id="G0V4S1"/>
<evidence type="ECO:0000313" key="1">
    <source>
        <dbReference type="EMBL" id="CCC58111.1"/>
    </source>
</evidence>
<dbReference type="Proteomes" id="UP000007652">
    <property type="component" value="Unassembled WGS sequence"/>
</dbReference>
<evidence type="ECO:0000313" key="2">
    <source>
        <dbReference type="Proteomes" id="UP000007652"/>
    </source>
</evidence>
<dbReference type="EMBL" id="CAKP01000019">
    <property type="protein sequence ID" value="CCC58111.1"/>
    <property type="molecule type" value="Genomic_DNA"/>
</dbReference>
<sequence length="96" mass="10896">MGSIPGPFHPHQFCTIKNILEALKGEKVIIVLKGCCEEWVKVLAVCGNILIAEFPDKKCHCPIKFIDIDCICEVITDCQKVIRTFLEDKEDHKDHC</sequence>